<evidence type="ECO:0000256" key="10">
    <source>
        <dbReference type="SAM" id="MobiDB-lite"/>
    </source>
</evidence>
<accession>A0A0N1IQ59</accession>
<dbReference type="Pfam" id="PF03148">
    <property type="entry name" value="Tektin"/>
    <property type="match status" value="1"/>
</dbReference>
<organism evidence="12 13">
    <name type="scientific">Papilio machaon</name>
    <name type="common">Old World swallowtail butterfly</name>
    <dbReference type="NCBI Taxonomy" id="76193"/>
    <lineage>
        <taxon>Eukaryota</taxon>
        <taxon>Metazoa</taxon>
        <taxon>Ecdysozoa</taxon>
        <taxon>Arthropoda</taxon>
        <taxon>Hexapoda</taxon>
        <taxon>Insecta</taxon>
        <taxon>Pterygota</taxon>
        <taxon>Neoptera</taxon>
        <taxon>Endopterygota</taxon>
        <taxon>Lepidoptera</taxon>
        <taxon>Glossata</taxon>
        <taxon>Ditrysia</taxon>
        <taxon>Papilionoidea</taxon>
        <taxon>Papilionidae</taxon>
        <taxon>Papilioninae</taxon>
        <taxon>Papilio</taxon>
    </lineage>
</organism>
<evidence type="ECO:0000256" key="4">
    <source>
        <dbReference type="ARBA" id="ARBA00022490"/>
    </source>
</evidence>
<dbReference type="FunCoup" id="A0A0N1IQ59">
    <property type="interactions" value="2"/>
</dbReference>
<dbReference type="InterPro" id="IPR048256">
    <property type="entry name" value="Tektin-like"/>
</dbReference>
<keyword evidence="7 9" id="KW-0175">Coiled coil</keyword>
<evidence type="ECO:0000256" key="7">
    <source>
        <dbReference type="ARBA" id="ARBA00023054"/>
    </source>
</evidence>
<name>A0A0N1IQ59_PAPMA</name>
<gene>
    <name evidence="12" type="ORF">RR48_02853</name>
</gene>
<proteinExistence type="inferred from homology"/>
<evidence type="ECO:0000256" key="11">
    <source>
        <dbReference type="SAM" id="Phobius"/>
    </source>
</evidence>
<dbReference type="AlphaFoldDB" id="A0A0N1IQ59"/>
<feature type="region of interest" description="Disordered" evidence="10">
    <location>
        <begin position="166"/>
        <end position="216"/>
    </location>
</feature>
<dbReference type="GO" id="GO:0005737">
    <property type="term" value="C:cytoplasm"/>
    <property type="evidence" value="ECO:0007669"/>
    <property type="project" value="UniProtKB-SubCell"/>
</dbReference>
<feature type="transmembrane region" description="Helical" evidence="11">
    <location>
        <begin position="89"/>
        <end position="117"/>
    </location>
</feature>
<evidence type="ECO:0000256" key="8">
    <source>
        <dbReference type="ARBA" id="ARBA00023136"/>
    </source>
</evidence>
<dbReference type="GO" id="GO:0016020">
    <property type="term" value="C:membrane"/>
    <property type="evidence" value="ECO:0007669"/>
    <property type="project" value="UniProtKB-SubCell"/>
</dbReference>
<evidence type="ECO:0000313" key="13">
    <source>
        <dbReference type="Proteomes" id="UP000053240"/>
    </source>
</evidence>
<sequence>MGSKIEYVDSSHLYATNYVRNSKAIGVLWAIFTICYAIISVVAFVTPEWIGDLETEYPRKFGLWQICRADEAVEDCKGRLDDFFSINGLVFKIATVLVGLAVALALFTICAMLLFFFCQSTTVFHICGWLQLLSDMETLTTFPEKNKCPKVCTDIGAFKKAEKSPEQVKEEIKEAEDAKAKAAEDQKGGADEGKETEQLEPKPGAEHYFEIKPGPDGKVDWTPLAGMTGTRPKVNKYSISRYSLNEWRHHNESVLDPSVITESNIIDYNAKTAMMQAFGTVDKQQNDNNERLKQKAKDLYRWKVEVERACKAITEEVELLEIERQRLKGASRVLMLPESISRECLDLRSNRYEPDLVSDLAEQELIKEMNLVSEVRATLKSTLEKIEEQMLINKAAKHRIEYDWCDKSMAYDTETLNIGLNTKTNTILFKPGSTRFGEFSAPLEYWEYFCRENVQNCEAARQKSADLRGSLNAILVNGGRKLRTQADKTDIILAETVAITQELCTKLEETLRNTLQKIADMESLIGELQNSIRKMDAAMKLAQTRLDNRNTFRCHGESVRDQPHLGLIEEVKKIHETVTSLLGQLKKAEKVRKELCEKRIALEKDIASKRKTLNIDRDRCGMVRSHYPSALELAGY</sequence>
<keyword evidence="5 11" id="KW-0812">Transmembrane</keyword>
<keyword evidence="8 11" id="KW-0472">Membrane</keyword>
<evidence type="ECO:0000256" key="5">
    <source>
        <dbReference type="ARBA" id="ARBA00022692"/>
    </source>
</evidence>
<feature type="coiled-coil region" evidence="9">
    <location>
        <begin position="504"/>
        <end position="531"/>
    </location>
</feature>
<keyword evidence="13" id="KW-1185">Reference proteome</keyword>
<keyword evidence="6 11" id="KW-1133">Transmembrane helix</keyword>
<dbReference type="EMBL" id="KQ459764">
    <property type="protein sequence ID" value="KPJ20100.1"/>
    <property type="molecule type" value="Genomic_DNA"/>
</dbReference>
<dbReference type="GO" id="GO:0060271">
    <property type="term" value="P:cilium assembly"/>
    <property type="evidence" value="ECO:0007669"/>
    <property type="project" value="TreeGrafter"/>
</dbReference>
<evidence type="ECO:0000256" key="1">
    <source>
        <dbReference type="ARBA" id="ARBA00004141"/>
    </source>
</evidence>
<dbReference type="PANTHER" id="PTHR19960:SF12">
    <property type="entry name" value="TEKTIN-4"/>
    <property type="match status" value="1"/>
</dbReference>
<reference evidence="12 13" key="1">
    <citation type="journal article" date="2015" name="Nat. Commun.">
        <title>Outbred genome sequencing and CRISPR/Cas9 gene editing in butterflies.</title>
        <authorList>
            <person name="Li X."/>
            <person name="Fan D."/>
            <person name="Zhang W."/>
            <person name="Liu G."/>
            <person name="Zhang L."/>
            <person name="Zhao L."/>
            <person name="Fang X."/>
            <person name="Chen L."/>
            <person name="Dong Y."/>
            <person name="Chen Y."/>
            <person name="Ding Y."/>
            <person name="Zhao R."/>
            <person name="Feng M."/>
            <person name="Zhu Y."/>
            <person name="Feng Y."/>
            <person name="Jiang X."/>
            <person name="Zhu D."/>
            <person name="Xiang H."/>
            <person name="Feng X."/>
            <person name="Li S."/>
            <person name="Wang J."/>
            <person name="Zhang G."/>
            <person name="Kronforst M.R."/>
            <person name="Wang W."/>
        </authorList>
    </citation>
    <scope>NUCLEOTIDE SEQUENCE [LARGE SCALE GENOMIC DNA]</scope>
    <source>
        <strain evidence="12">Ya'a_city_454_Pm</strain>
        <tissue evidence="12">Whole body</tissue>
    </source>
</reference>
<dbReference type="InParanoid" id="A0A0N1IQ59"/>
<dbReference type="InterPro" id="IPR000435">
    <property type="entry name" value="Tektins"/>
</dbReference>
<dbReference type="GO" id="GO:0015630">
    <property type="term" value="C:microtubule cytoskeleton"/>
    <property type="evidence" value="ECO:0007669"/>
    <property type="project" value="TreeGrafter"/>
</dbReference>
<evidence type="ECO:0000256" key="9">
    <source>
        <dbReference type="SAM" id="Coils"/>
    </source>
</evidence>
<comment type="similarity">
    <text evidence="3">Belongs to the tektin family.</text>
</comment>
<dbReference type="InterPro" id="IPR019372">
    <property type="entry name" value="LHFPL"/>
</dbReference>
<feature type="transmembrane region" description="Helical" evidence="11">
    <location>
        <begin position="27"/>
        <end position="50"/>
    </location>
</feature>
<dbReference type="Pfam" id="PF10242">
    <property type="entry name" value="L_HMGIC_fpl"/>
    <property type="match status" value="1"/>
</dbReference>
<evidence type="ECO:0000256" key="2">
    <source>
        <dbReference type="ARBA" id="ARBA00004496"/>
    </source>
</evidence>
<comment type="subcellular location">
    <subcellularLocation>
        <location evidence="2">Cytoplasm</location>
    </subcellularLocation>
    <subcellularLocation>
        <location evidence="1">Membrane</location>
        <topology evidence="1">Multi-pass membrane protein</topology>
    </subcellularLocation>
</comment>
<evidence type="ECO:0000256" key="3">
    <source>
        <dbReference type="ARBA" id="ARBA00007209"/>
    </source>
</evidence>
<dbReference type="GO" id="GO:0005929">
    <property type="term" value="C:cilium"/>
    <property type="evidence" value="ECO:0007669"/>
    <property type="project" value="UniProtKB-ARBA"/>
</dbReference>
<keyword evidence="4" id="KW-0963">Cytoplasm</keyword>
<evidence type="ECO:0000313" key="12">
    <source>
        <dbReference type="EMBL" id="KPJ20100.1"/>
    </source>
</evidence>
<protein>
    <submittedName>
        <fullName evidence="12">Tektin-4</fullName>
    </submittedName>
</protein>
<dbReference type="GO" id="GO:0005634">
    <property type="term" value="C:nucleus"/>
    <property type="evidence" value="ECO:0007669"/>
    <property type="project" value="TreeGrafter"/>
</dbReference>
<feature type="coiled-coil region" evidence="9">
    <location>
        <begin position="303"/>
        <end position="330"/>
    </location>
</feature>
<dbReference type="GO" id="GO:0060294">
    <property type="term" value="P:cilium movement involved in cell motility"/>
    <property type="evidence" value="ECO:0007669"/>
    <property type="project" value="InterPro"/>
</dbReference>
<dbReference type="PANTHER" id="PTHR19960">
    <property type="entry name" value="TEKTIN"/>
    <property type="match status" value="1"/>
</dbReference>
<evidence type="ECO:0000256" key="6">
    <source>
        <dbReference type="ARBA" id="ARBA00022989"/>
    </source>
</evidence>
<dbReference type="STRING" id="76193.A0A0N1IQ59"/>
<dbReference type="Proteomes" id="UP000053240">
    <property type="component" value="Unassembled WGS sequence"/>
</dbReference>